<keyword evidence="4" id="KW-1185">Reference proteome</keyword>
<organism evidence="4 5">
    <name type="scientific">Parastrongyloides trichosuri</name>
    <name type="common">Possum-specific nematode worm</name>
    <dbReference type="NCBI Taxonomy" id="131310"/>
    <lineage>
        <taxon>Eukaryota</taxon>
        <taxon>Metazoa</taxon>
        <taxon>Ecdysozoa</taxon>
        <taxon>Nematoda</taxon>
        <taxon>Chromadorea</taxon>
        <taxon>Rhabditida</taxon>
        <taxon>Tylenchina</taxon>
        <taxon>Panagrolaimomorpha</taxon>
        <taxon>Strongyloidoidea</taxon>
        <taxon>Strongyloididae</taxon>
        <taxon>Parastrongyloides</taxon>
    </lineage>
</organism>
<dbReference type="PROSITE" id="PS51419">
    <property type="entry name" value="RAB"/>
    <property type="match status" value="1"/>
</dbReference>
<proteinExistence type="inferred from homology"/>
<keyword evidence="3" id="KW-0342">GTP-binding</keyword>
<dbReference type="SMART" id="SM00175">
    <property type="entry name" value="RAB"/>
    <property type="match status" value="1"/>
</dbReference>
<dbReference type="WBParaSite" id="PTRK_0000182300.1">
    <property type="protein sequence ID" value="PTRK_0000182300.1"/>
    <property type="gene ID" value="PTRK_0000182300"/>
</dbReference>
<dbReference type="PROSITE" id="PS51421">
    <property type="entry name" value="RAS"/>
    <property type="match status" value="1"/>
</dbReference>
<protein>
    <submittedName>
        <fullName evidence="5">Rho GTPase</fullName>
    </submittedName>
</protein>
<comment type="similarity">
    <text evidence="1">Belongs to the small GTPase superfamily. Rho family.</text>
</comment>
<dbReference type="FunFam" id="3.40.50.300:FF:001179">
    <property type="entry name" value="Rho family GTPase"/>
    <property type="match status" value="1"/>
</dbReference>
<dbReference type="PRINTS" id="PR00449">
    <property type="entry name" value="RASTRNSFRMNG"/>
</dbReference>
<dbReference type="Pfam" id="PF00071">
    <property type="entry name" value="Ras"/>
    <property type="match status" value="1"/>
</dbReference>
<evidence type="ECO:0000256" key="2">
    <source>
        <dbReference type="ARBA" id="ARBA00022741"/>
    </source>
</evidence>
<dbReference type="GO" id="GO:0003924">
    <property type="term" value="F:GTPase activity"/>
    <property type="evidence" value="ECO:0007669"/>
    <property type="project" value="InterPro"/>
</dbReference>
<dbReference type="AlphaFoldDB" id="A0A0N4Z4A3"/>
<dbReference type="Proteomes" id="UP000038045">
    <property type="component" value="Unplaced"/>
</dbReference>
<dbReference type="PANTHER" id="PTHR24072">
    <property type="entry name" value="RHO FAMILY GTPASE"/>
    <property type="match status" value="1"/>
</dbReference>
<reference evidence="5" key="1">
    <citation type="submission" date="2017-02" db="UniProtKB">
        <authorList>
            <consortium name="WormBaseParasite"/>
        </authorList>
    </citation>
    <scope>IDENTIFICATION</scope>
</reference>
<dbReference type="InterPro" id="IPR003578">
    <property type="entry name" value="Small_GTPase_Rho"/>
</dbReference>
<dbReference type="InterPro" id="IPR027417">
    <property type="entry name" value="P-loop_NTPase"/>
</dbReference>
<dbReference type="GO" id="GO:0005525">
    <property type="term" value="F:GTP binding"/>
    <property type="evidence" value="ECO:0007669"/>
    <property type="project" value="UniProtKB-KW"/>
</dbReference>
<dbReference type="NCBIfam" id="TIGR00231">
    <property type="entry name" value="small_GTP"/>
    <property type="match status" value="1"/>
</dbReference>
<evidence type="ECO:0000313" key="5">
    <source>
        <dbReference type="WBParaSite" id="PTRK_0000182300.1"/>
    </source>
</evidence>
<name>A0A0N4Z4A3_PARTI</name>
<dbReference type="SMART" id="SM00174">
    <property type="entry name" value="RHO"/>
    <property type="match status" value="1"/>
</dbReference>
<dbReference type="InterPro" id="IPR001806">
    <property type="entry name" value="Small_GTPase"/>
</dbReference>
<dbReference type="GO" id="GO:0007264">
    <property type="term" value="P:small GTPase-mediated signal transduction"/>
    <property type="evidence" value="ECO:0007669"/>
    <property type="project" value="InterPro"/>
</dbReference>
<dbReference type="InterPro" id="IPR005225">
    <property type="entry name" value="Small_GTP-bd"/>
</dbReference>
<accession>A0A0N4Z4A3</accession>
<dbReference type="SMART" id="SM00173">
    <property type="entry name" value="RAS"/>
    <property type="match status" value="1"/>
</dbReference>
<evidence type="ECO:0000256" key="3">
    <source>
        <dbReference type="ARBA" id="ARBA00023134"/>
    </source>
</evidence>
<keyword evidence="2" id="KW-0547">Nucleotide-binding</keyword>
<evidence type="ECO:0000313" key="4">
    <source>
        <dbReference type="Proteomes" id="UP000038045"/>
    </source>
</evidence>
<dbReference type="PROSITE" id="PS51420">
    <property type="entry name" value="RHO"/>
    <property type="match status" value="1"/>
</dbReference>
<evidence type="ECO:0000256" key="1">
    <source>
        <dbReference type="ARBA" id="ARBA00010142"/>
    </source>
</evidence>
<dbReference type="Gene3D" id="3.40.50.300">
    <property type="entry name" value="P-loop containing nucleotide triphosphate hydrolases"/>
    <property type="match status" value="1"/>
</dbReference>
<dbReference type="SUPFAM" id="SSF52540">
    <property type="entry name" value="P-loop containing nucleoside triphosphate hydrolases"/>
    <property type="match status" value="1"/>
</dbReference>
<dbReference type="STRING" id="131310.A0A0N4Z4A3"/>
<sequence length="258" mass="28855">MYASKGTLNFNSNNNTSLYNQNESQVTENVNNKLKCVLVGDACVGKTSLIVAYTTNGYPYSYTPTAFDNYSVTVWVDNKPIKLELSDTSGQSKFDTLRTLSYNEADAFLLCFNIMKPSSLNSILVQWLPEINKISPNVPLILVGTHLDERTNLNSIMELQRTGQKPVDFSKGKAVAEQLSAEYVECSALTQRCLKEVFDMAIVAAMNGMREKHDKNSKFTSKINAKLQNAKNAFLERQSAVNIKEGFKKFVSMTKKLI</sequence>